<reference key="1">
    <citation type="submission" date="2016-07" db="EMBL/GenBank/DDBJ databases">
        <title>Nontailed viruses are major unrecognized killers of bacteria in the ocean.</title>
        <authorList>
            <person name="Kauffman K."/>
            <person name="Hussain F."/>
            <person name="Yang J."/>
            <person name="Arevalo P."/>
            <person name="Brown J."/>
            <person name="Cutler M."/>
            <person name="Kelly L."/>
            <person name="Polz M.F."/>
        </authorList>
    </citation>
    <scope>NUCLEOTIDE SEQUENCE [LARGE SCALE GENOMIC DNA]</scope>
    <source>
        <strain>10N.261.52.F7</strain>
    </source>
</reference>
<dbReference type="EMBL" id="MCXM01000011">
    <property type="protein sequence ID" value="PMK48117.1"/>
    <property type="molecule type" value="Genomic_DNA"/>
</dbReference>
<reference evidence="1" key="3">
    <citation type="journal article" date="2018" name="Nature">
        <title>A major lineage of non-tailed dsDNA viruses as unrecognized killers of marine bacteria.</title>
        <authorList>
            <person name="Kauffman K.M."/>
            <person name="Hussain F.A."/>
            <person name="Yang J."/>
            <person name="Arevalo P."/>
            <person name="Brown J.M."/>
            <person name="Chang W.K."/>
            <person name="VanInsberghe D."/>
            <person name="Elsherbini J."/>
            <person name="Sharma R.S."/>
            <person name="Cutler M.B."/>
            <person name="Kelly L."/>
            <person name="Polz M.F."/>
        </authorList>
    </citation>
    <scope>NUCLEOTIDE SEQUENCE</scope>
    <source>
        <strain evidence="1">10N.261.52.F7</strain>
    </source>
</reference>
<sequence>MAVCKASHTTLYKNAMKNKTGRKIQKRWNDALDNGCITATNEIVDFAFSSQGQDYYDAAISLKANGVNGSPYYVLLSLSIECYLKSIRTKIYWSGSIGVGVMHEKGHDLLKLFSNLNSKYPKDALYLSNEYQNRYKRDLSSDLARNANVFTNQRYPYKADHSIPQPDRGFWHPECTEETELDNYTYIDITALETVAVFLHEELTFTTNY</sequence>
<evidence type="ECO:0008006" key="2">
    <source>
        <dbReference type="Google" id="ProtNLM"/>
    </source>
</evidence>
<reference evidence="1" key="2">
    <citation type="submission" date="2016-07" db="EMBL/GenBank/DDBJ databases">
        <authorList>
            <person name="Kauffman K."/>
            <person name="Arevalo P."/>
            <person name="Polz M.F."/>
        </authorList>
    </citation>
    <scope>NUCLEOTIDE SEQUENCE</scope>
    <source>
        <strain evidence="1">10N.261.52.F7</strain>
    </source>
</reference>
<name>A0AB36XPK4_9VIBR</name>
<organism evidence="1">
    <name type="scientific">Vibrio lentus</name>
    <dbReference type="NCBI Taxonomy" id="136468"/>
    <lineage>
        <taxon>Bacteria</taxon>
        <taxon>Pseudomonadati</taxon>
        <taxon>Pseudomonadota</taxon>
        <taxon>Gammaproteobacteria</taxon>
        <taxon>Vibrionales</taxon>
        <taxon>Vibrionaceae</taxon>
        <taxon>Vibrio</taxon>
    </lineage>
</organism>
<dbReference type="AlphaFoldDB" id="A0AB36XPK4"/>
<protein>
    <recommendedName>
        <fullName evidence="2">HEPN domain-containing protein</fullName>
    </recommendedName>
</protein>
<proteinExistence type="predicted"/>
<evidence type="ECO:0000313" key="1">
    <source>
        <dbReference type="EMBL" id="PMK48117.1"/>
    </source>
</evidence>
<comment type="caution">
    <text evidence="1">The sequence shown here is derived from an EMBL/GenBank/DDBJ whole genome shotgun (WGS) entry which is preliminary data.</text>
</comment>
<accession>A0AB36XPK4</accession>
<dbReference type="RefSeq" id="WP_102278095.1">
    <property type="nucleotide sequence ID" value="NZ_JAJGZN020000002.1"/>
</dbReference>
<gene>
    <name evidence="1" type="ORF">BCT99_14705</name>
</gene>